<dbReference type="Proteomes" id="UP000887013">
    <property type="component" value="Unassembled WGS sequence"/>
</dbReference>
<protein>
    <submittedName>
        <fullName evidence="1">Uncharacterized protein</fullName>
    </submittedName>
</protein>
<evidence type="ECO:0000313" key="1">
    <source>
        <dbReference type="EMBL" id="GFU38427.1"/>
    </source>
</evidence>
<name>A0A8X6UQ43_NEPPI</name>
<keyword evidence="2" id="KW-1185">Reference proteome</keyword>
<sequence>MVKKNCADWIAYCKMRKGEKWRNPSSLGEITPAVMESSGTLDAGPKTRGIARELDITNATVRKILKKTSCEFWLWGYINTHAYCGGVVNLSALKDRITPHVRNIDHEELHSVVEHVFYALIHCSCIAHYILKRAIRR</sequence>
<comment type="caution">
    <text evidence="1">The sequence shown here is derived from an EMBL/GenBank/DDBJ whole genome shotgun (WGS) entry which is preliminary data.</text>
</comment>
<gene>
    <name evidence="1" type="ORF">NPIL_360331</name>
</gene>
<dbReference type="OrthoDB" id="6468991at2759"/>
<dbReference type="AlphaFoldDB" id="A0A8X6UQ43"/>
<proteinExistence type="predicted"/>
<reference evidence="1" key="1">
    <citation type="submission" date="2020-08" db="EMBL/GenBank/DDBJ databases">
        <title>Multicomponent nature underlies the extraordinary mechanical properties of spider dragline silk.</title>
        <authorList>
            <person name="Kono N."/>
            <person name="Nakamura H."/>
            <person name="Mori M."/>
            <person name="Yoshida Y."/>
            <person name="Ohtoshi R."/>
            <person name="Malay A.D."/>
            <person name="Moran D.A.P."/>
            <person name="Tomita M."/>
            <person name="Numata K."/>
            <person name="Arakawa K."/>
        </authorList>
    </citation>
    <scope>NUCLEOTIDE SEQUENCE</scope>
</reference>
<accession>A0A8X6UQ43</accession>
<organism evidence="1 2">
    <name type="scientific">Nephila pilipes</name>
    <name type="common">Giant wood spider</name>
    <name type="synonym">Nephila maculata</name>
    <dbReference type="NCBI Taxonomy" id="299642"/>
    <lineage>
        <taxon>Eukaryota</taxon>
        <taxon>Metazoa</taxon>
        <taxon>Ecdysozoa</taxon>
        <taxon>Arthropoda</taxon>
        <taxon>Chelicerata</taxon>
        <taxon>Arachnida</taxon>
        <taxon>Araneae</taxon>
        <taxon>Araneomorphae</taxon>
        <taxon>Entelegynae</taxon>
        <taxon>Araneoidea</taxon>
        <taxon>Nephilidae</taxon>
        <taxon>Nephila</taxon>
    </lineage>
</organism>
<dbReference type="EMBL" id="BMAW01131191">
    <property type="protein sequence ID" value="GFU38427.1"/>
    <property type="molecule type" value="Genomic_DNA"/>
</dbReference>
<evidence type="ECO:0000313" key="2">
    <source>
        <dbReference type="Proteomes" id="UP000887013"/>
    </source>
</evidence>